<accession>A0A9P7DYE5</accession>
<evidence type="ECO:0000256" key="1">
    <source>
        <dbReference type="SAM" id="MobiDB-lite"/>
    </source>
</evidence>
<reference evidence="2" key="1">
    <citation type="journal article" date="2020" name="New Phytol.">
        <title>Comparative genomics reveals dynamic genome evolution in host specialist ectomycorrhizal fungi.</title>
        <authorList>
            <person name="Lofgren L.A."/>
            <person name="Nguyen N.H."/>
            <person name="Vilgalys R."/>
            <person name="Ruytinx J."/>
            <person name="Liao H.L."/>
            <person name="Branco S."/>
            <person name="Kuo A."/>
            <person name="LaButti K."/>
            <person name="Lipzen A."/>
            <person name="Andreopoulos W."/>
            <person name="Pangilinan J."/>
            <person name="Riley R."/>
            <person name="Hundley H."/>
            <person name="Na H."/>
            <person name="Barry K."/>
            <person name="Grigoriev I.V."/>
            <person name="Stajich J.E."/>
            <person name="Kennedy P.G."/>
        </authorList>
    </citation>
    <scope>NUCLEOTIDE SEQUENCE</scope>
    <source>
        <strain evidence="2">MN1</strain>
    </source>
</reference>
<evidence type="ECO:0000313" key="3">
    <source>
        <dbReference type="Proteomes" id="UP000807769"/>
    </source>
</evidence>
<dbReference type="EMBL" id="JABBWG010000047">
    <property type="protein sequence ID" value="KAG1806222.1"/>
    <property type="molecule type" value="Genomic_DNA"/>
</dbReference>
<protein>
    <submittedName>
        <fullName evidence="2">Uncharacterized protein</fullName>
    </submittedName>
</protein>
<dbReference type="Proteomes" id="UP000807769">
    <property type="component" value="Unassembled WGS sequence"/>
</dbReference>
<dbReference type="GeneID" id="64627493"/>
<evidence type="ECO:0000313" key="2">
    <source>
        <dbReference type="EMBL" id="KAG1806222.1"/>
    </source>
</evidence>
<dbReference type="AlphaFoldDB" id="A0A9P7DYE5"/>
<organism evidence="2 3">
    <name type="scientific">Suillus subaureus</name>
    <dbReference type="NCBI Taxonomy" id="48587"/>
    <lineage>
        <taxon>Eukaryota</taxon>
        <taxon>Fungi</taxon>
        <taxon>Dikarya</taxon>
        <taxon>Basidiomycota</taxon>
        <taxon>Agaricomycotina</taxon>
        <taxon>Agaricomycetes</taxon>
        <taxon>Agaricomycetidae</taxon>
        <taxon>Boletales</taxon>
        <taxon>Suillineae</taxon>
        <taxon>Suillaceae</taxon>
        <taxon>Suillus</taxon>
    </lineage>
</organism>
<keyword evidence="3" id="KW-1185">Reference proteome</keyword>
<feature type="compositionally biased region" description="Polar residues" evidence="1">
    <location>
        <begin position="200"/>
        <end position="217"/>
    </location>
</feature>
<sequence length="311" mass="34900">MIEQIEQSGSSTEIEVQDCERVMMELDLYKVKTMTTMTRGHMAGCLNTVNSLVSVKFQAIFKMMAKSKTEGTSSVGEVLPPNCSVIAARWNQHVHHSAKLGQIPGVNPSTMQGLDHEDKVMQKALDFKLPEMGLKGCIIRDEDFDVFFGKHVLSPYQYLTKRIFMGIHKTQNVLVDKELFQPNDPSQFNVKRPETHPGKWTNTPDLHQKTPPNSNTARVPTNKYEFMSCANNAIGGSRKLDIVLTSKVKKGNDFGQVQAVIEVKYTSSTSHYKDALFIFINKSWFMLDDCDQQVHTISGALCGSILCYKLG</sequence>
<gene>
    <name evidence="2" type="ORF">BJ212DRAFT_1303734</name>
</gene>
<proteinExistence type="predicted"/>
<dbReference type="RefSeq" id="XP_041187731.1">
    <property type="nucleotide sequence ID" value="XM_041333476.1"/>
</dbReference>
<name>A0A9P7DYE5_9AGAM</name>
<comment type="caution">
    <text evidence="2">The sequence shown here is derived from an EMBL/GenBank/DDBJ whole genome shotgun (WGS) entry which is preliminary data.</text>
</comment>
<feature type="region of interest" description="Disordered" evidence="1">
    <location>
        <begin position="186"/>
        <end position="217"/>
    </location>
</feature>
<dbReference type="OrthoDB" id="10537282at2759"/>